<evidence type="ECO:0000313" key="2">
    <source>
        <dbReference type="EMBL" id="KAK7320382.1"/>
    </source>
</evidence>
<evidence type="ECO:0000256" key="1">
    <source>
        <dbReference type="SAM" id="MobiDB-lite"/>
    </source>
</evidence>
<comment type="caution">
    <text evidence="2">The sequence shown here is derived from an EMBL/GenBank/DDBJ whole genome shotgun (WGS) entry which is preliminary data.</text>
</comment>
<dbReference type="EMBL" id="JAYMYQ010000007">
    <property type="protein sequence ID" value="KAK7320382.1"/>
    <property type="molecule type" value="Genomic_DNA"/>
</dbReference>
<proteinExistence type="predicted"/>
<protein>
    <submittedName>
        <fullName evidence="2">Uncharacterized protein</fullName>
    </submittedName>
</protein>
<reference evidence="2 3" key="1">
    <citation type="submission" date="2024-01" db="EMBL/GenBank/DDBJ databases">
        <title>The genomes of 5 underutilized Papilionoideae crops provide insights into root nodulation and disease resistanc.</title>
        <authorList>
            <person name="Jiang F."/>
        </authorList>
    </citation>
    <scope>NUCLEOTIDE SEQUENCE [LARGE SCALE GENOMIC DNA]</scope>
    <source>
        <strain evidence="2">LVBAO_FW01</strain>
        <tissue evidence="2">Leaves</tissue>
    </source>
</reference>
<sequence length="95" mass="10825">MGNCLRRQSSIGSATDDDDWEDFPAGEKGDCSFVSSSGGKKRIREVKIKMTKKQLEELIGKVEVKELRMEQVLAQLMKHSLQRPWRPALQSIPEH</sequence>
<dbReference type="AlphaFoldDB" id="A0AAN9KMU1"/>
<name>A0AAN9KMU1_CANGL</name>
<dbReference type="PANTHER" id="PTHR33647:SF5">
    <property type="entry name" value="OS01G0793900 PROTEIN"/>
    <property type="match status" value="1"/>
</dbReference>
<feature type="region of interest" description="Disordered" evidence="1">
    <location>
        <begin position="1"/>
        <end position="37"/>
    </location>
</feature>
<dbReference type="PANTHER" id="PTHR33647">
    <property type="entry name" value="OS01G0793900 PROTEIN"/>
    <property type="match status" value="1"/>
</dbReference>
<evidence type="ECO:0000313" key="3">
    <source>
        <dbReference type="Proteomes" id="UP001367508"/>
    </source>
</evidence>
<accession>A0AAN9KMU1</accession>
<dbReference type="Proteomes" id="UP001367508">
    <property type="component" value="Unassembled WGS sequence"/>
</dbReference>
<keyword evidence="3" id="KW-1185">Reference proteome</keyword>
<feature type="compositionally biased region" description="Acidic residues" evidence="1">
    <location>
        <begin position="15"/>
        <end position="24"/>
    </location>
</feature>
<feature type="compositionally biased region" description="Polar residues" evidence="1">
    <location>
        <begin position="1"/>
        <end position="13"/>
    </location>
</feature>
<gene>
    <name evidence="2" type="ORF">VNO77_29803</name>
</gene>
<organism evidence="2 3">
    <name type="scientific">Canavalia gladiata</name>
    <name type="common">Sword bean</name>
    <name type="synonym">Dolichos gladiatus</name>
    <dbReference type="NCBI Taxonomy" id="3824"/>
    <lineage>
        <taxon>Eukaryota</taxon>
        <taxon>Viridiplantae</taxon>
        <taxon>Streptophyta</taxon>
        <taxon>Embryophyta</taxon>
        <taxon>Tracheophyta</taxon>
        <taxon>Spermatophyta</taxon>
        <taxon>Magnoliopsida</taxon>
        <taxon>eudicotyledons</taxon>
        <taxon>Gunneridae</taxon>
        <taxon>Pentapetalae</taxon>
        <taxon>rosids</taxon>
        <taxon>fabids</taxon>
        <taxon>Fabales</taxon>
        <taxon>Fabaceae</taxon>
        <taxon>Papilionoideae</taxon>
        <taxon>50 kb inversion clade</taxon>
        <taxon>NPAAA clade</taxon>
        <taxon>indigoferoid/millettioid clade</taxon>
        <taxon>Phaseoleae</taxon>
        <taxon>Canavalia</taxon>
    </lineage>
</organism>